<feature type="transmembrane region" description="Helical" evidence="6">
    <location>
        <begin position="162"/>
        <end position="181"/>
    </location>
</feature>
<dbReference type="InterPro" id="IPR050846">
    <property type="entry name" value="TLCD"/>
</dbReference>
<keyword evidence="3 6" id="KW-1133">Transmembrane helix</keyword>
<evidence type="ECO:0000256" key="3">
    <source>
        <dbReference type="ARBA" id="ARBA00022989"/>
    </source>
</evidence>
<dbReference type="Pfam" id="PF03798">
    <property type="entry name" value="TRAM_LAG1_CLN8"/>
    <property type="match status" value="1"/>
</dbReference>
<feature type="transmembrane region" description="Helical" evidence="6">
    <location>
        <begin position="114"/>
        <end position="134"/>
    </location>
</feature>
<dbReference type="GO" id="GO:0007009">
    <property type="term" value="P:plasma membrane organization"/>
    <property type="evidence" value="ECO:0007669"/>
    <property type="project" value="TreeGrafter"/>
</dbReference>
<accession>A0A0M3J3Y5</accession>
<comment type="subcellular location">
    <subcellularLocation>
        <location evidence="1">Membrane</location>
        <topology evidence="1">Multi-pass membrane protein</topology>
    </subcellularLocation>
</comment>
<evidence type="ECO:0000256" key="1">
    <source>
        <dbReference type="ARBA" id="ARBA00004141"/>
    </source>
</evidence>
<evidence type="ECO:0000256" key="4">
    <source>
        <dbReference type="ARBA" id="ARBA00023136"/>
    </source>
</evidence>
<evidence type="ECO:0000313" key="9">
    <source>
        <dbReference type="Proteomes" id="UP000267096"/>
    </source>
</evidence>
<dbReference type="GO" id="GO:0097035">
    <property type="term" value="P:regulation of membrane lipid distribution"/>
    <property type="evidence" value="ECO:0007669"/>
    <property type="project" value="TreeGrafter"/>
</dbReference>
<protein>
    <submittedName>
        <fullName evidence="10">TLC domain-containing protein</fullName>
    </submittedName>
</protein>
<evidence type="ECO:0000259" key="7">
    <source>
        <dbReference type="PROSITE" id="PS50922"/>
    </source>
</evidence>
<dbReference type="PANTHER" id="PTHR13439">
    <property type="entry name" value="CT120 PROTEIN"/>
    <property type="match status" value="1"/>
</dbReference>
<evidence type="ECO:0000256" key="2">
    <source>
        <dbReference type="ARBA" id="ARBA00022692"/>
    </source>
</evidence>
<dbReference type="AlphaFoldDB" id="A0A0M3J3Y5"/>
<keyword evidence="2 5" id="KW-0812">Transmembrane</keyword>
<dbReference type="PANTHER" id="PTHR13439:SF4">
    <property type="entry name" value="TLC DOMAIN-CONTAINING PROTEIN"/>
    <property type="match status" value="1"/>
</dbReference>
<feature type="domain" description="TLC" evidence="7">
    <location>
        <begin position="12"/>
        <end position="232"/>
    </location>
</feature>
<feature type="transmembrane region" description="Helical" evidence="6">
    <location>
        <begin position="89"/>
        <end position="108"/>
    </location>
</feature>
<keyword evidence="9" id="KW-1185">Reference proteome</keyword>
<sequence length="233" mass="27359">MVTLRFTCNSNGKMTNVINLSVSLIHSTLSGGCALAFMIFNADIMFNDTVNWYSQWAAQLPLLSMGNEHFISFDLFDQQYLFQKLDLRISIVFHHVAILSAFAIGMLSHKFLPYAYWALLVEVSSVFIHIRTILEISKLYTKIFNSRLKSYVYHHLNSSFKILFQFRTVVFRLGVILWMLQYVIKNRNHFHKFYLYAGVFLDVFFFSFSLVLLIQMIYQDTLLYDAKRAESKF</sequence>
<reference evidence="8 9" key="2">
    <citation type="submission" date="2018-11" db="EMBL/GenBank/DDBJ databases">
        <authorList>
            <consortium name="Pathogen Informatics"/>
        </authorList>
    </citation>
    <scope>NUCLEOTIDE SEQUENCE [LARGE SCALE GENOMIC DNA]</scope>
</reference>
<evidence type="ECO:0000313" key="8">
    <source>
        <dbReference type="EMBL" id="VDK19647.1"/>
    </source>
</evidence>
<dbReference type="SMART" id="SM00724">
    <property type="entry name" value="TLC"/>
    <property type="match status" value="1"/>
</dbReference>
<organism evidence="10">
    <name type="scientific">Anisakis simplex</name>
    <name type="common">Herring worm</name>
    <dbReference type="NCBI Taxonomy" id="6269"/>
    <lineage>
        <taxon>Eukaryota</taxon>
        <taxon>Metazoa</taxon>
        <taxon>Ecdysozoa</taxon>
        <taxon>Nematoda</taxon>
        <taxon>Chromadorea</taxon>
        <taxon>Rhabditida</taxon>
        <taxon>Spirurina</taxon>
        <taxon>Ascaridomorpha</taxon>
        <taxon>Ascaridoidea</taxon>
        <taxon>Anisakidae</taxon>
        <taxon>Anisakis</taxon>
        <taxon>Anisakis simplex complex</taxon>
    </lineage>
</organism>
<keyword evidence="4 5" id="KW-0472">Membrane</keyword>
<dbReference type="EMBL" id="UYRR01002671">
    <property type="protein sequence ID" value="VDK19647.1"/>
    <property type="molecule type" value="Genomic_DNA"/>
</dbReference>
<proteinExistence type="predicted"/>
<reference evidence="10" key="1">
    <citation type="submission" date="2017-02" db="UniProtKB">
        <authorList>
            <consortium name="WormBaseParasite"/>
        </authorList>
    </citation>
    <scope>IDENTIFICATION</scope>
</reference>
<dbReference type="Proteomes" id="UP000267096">
    <property type="component" value="Unassembled WGS sequence"/>
</dbReference>
<dbReference type="GO" id="GO:0005886">
    <property type="term" value="C:plasma membrane"/>
    <property type="evidence" value="ECO:0007669"/>
    <property type="project" value="TreeGrafter"/>
</dbReference>
<feature type="transmembrane region" description="Helical" evidence="6">
    <location>
        <begin position="193"/>
        <end position="218"/>
    </location>
</feature>
<evidence type="ECO:0000313" key="10">
    <source>
        <dbReference type="WBParaSite" id="ASIM_0000224801-mRNA-1"/>
    </source>
</evidence>
<dbReference type="WBParaSite" id="ASIM_0000224801-mRNA-1">
    <property type="protein sequence ID" value="ASIM_0000224801-mRNA-1"/>
    <property type="gene ID" value="ASIM_0000224801"/>
</dbReference>
<feature type="transmembrane region" description="Helical" evidence="6">
    <location>
        <begin position="20"/>
        <end position="40"/>
    </location>
</feature>
<name>A0A0M3J3Y5_ANISI</name>
<dbReference type="InterPro" id="IPR006634">
    <property type="entry name" value="TLC-dom"/>
</dbReference>
<dbReference type="GO" id="GO:0055091">
    <property type="term" value="P:phospholipid homeostasis"/>
    <property type="evidence" value="ECO:0007669"/>
    <property type="project" value="TreeGrafter"/>
</dbReference>
<gene>
    <name evidence="8" type="ORF">ASIM_LOCUS2118</name>
</gene>
<dbReference type="PROSITE" id="PS50922">
    <property type="entry name" value="TLC"/>
    <property type="match status" value="1"/>
</dbReference>
<dbReference type="OrthoDB" id="10266980at2759"/>
<dbReference type="PROSITE" id="PS51257">
    <property type="entry name" value="PROKAR_LIPOPROTEIN"/>
    <property type="match status" value="1"/>
</dbReference>
<evidence type="ECO:0000256" key="6">
    <source>
        <dbReference type="SAM" id="Phobius"/>
    </source>
</evidence>
<dbReference type="GO" id="GO:0071709">
    <property type="term" value="P:membrane assembly"/>
    <property type="evidence" value="ECO:0007669"/>
    <property type="project" value="TreeGrafter"/>
</dbReference>
<evidence type="ECO:0000256" key="5">
    <source>
        <dbReference type="PROSITE-ProRule" id="PRU00205"/>
    </source>
</evidence>